<gene>
    <name evidence="1" type="ORF">M9H77_04063</name>
</gene>
<sequence>MEDADCPNFSEATSDSDCELQDLDEDEDFFASADIPKLQLRKVISKARWIDNLGMAEVLERKGKLWTTTGIVRNGKIYCLVEETLYLAEIGALHLLDGDDQPLSLKDIYSNVLHNKNGCCWEAFEVYKHLKSLGYIIGRHGKPWTMKSAKANSTSLQAVSNFDEQVDGELEVNNSLTELFSGIQIKQVRPLYNVYLPDGKFKKSSPDHPSFVLCLTRNMR</sequence>
<dbReference type="EMBL" id="CM044701">
    <property type="protein sequence ID" value="KAI5682835.1"/>
    <property type="molecule type" value="Genomic_DNA"/>
</dbReference>
<comment type="caution">
    <text evidence="1">The sequence shown here is derived from an EMBL/GenBank/DDBJ whole genome shotgun (WGS) entry which is preliminary data.</text>
</comment>
<protein>
    <submittedName>
        <fullName evidence="1">Uncharacterized protein</fullName>
    </submittedName>
</protein>
<reference evidence="2" key="1">
    <citation type="journal article" date="2023" name="Nat. Plants">
        <title>Single-cell RNA sequencing provides a high-resolution roadmap for understanding the multicellular compartmentation of specialized metabolism.</title>
        <authorList>
            <person name="Sun S."/>
            <person name="Shen X."/>
            <person name="Li Y."/>
            <person name="Li Y."/>
            <person name="Wang S."/>
            <person name="Li R."/>
            <person name="Zhang H."/>
            <person name="Shen G."/>
            <person name="Guo B."/>
            <person name="Wei J."/>
            <person name="Xu J."/>
            <person name="St-Pierre B."/>
            <person name="Chen S."/>
            <person name="Sun C."/>
        </authorList>
    </citation>
    <scope>NUCLEOTIDE SEQUENCE [LARGE SCALE GENOMIC DNA]</scope>
</reference>
<keyword evidence="2" id="KW-1185">Reference proteome</keyword>
<evidence type="ECO:0000313" key="2">
    <source>
        <dbReference type="Proteomes" id="UP001060085"/>
    </source>
</evidence>
<name>A0ACC0CD30_CATRO</name>
<organism evidence="1 2">
    <name type="scientific">Catharanthus roseus</name>
    <name type="common">Madagascar periwinkle</name>
    <name type="synonym">Vinca rosea</name>
    <dbReference type="NCBI Taxonomy" id="4058"/>
    <lineage>
        <taxon>Eukaryota</taxon>
        <taxon>Viridiplantae</taxon>
        <taxon>Streptophyta</taxon>
        <taxon>Embryophyta</taxon>
        <taxon>Tracheophyta</taxon>
        <taxon>Spermatophyta</taxon>
        <taxon>Magnoliopsida</taxon>
        <taxon>eudicotyledons</taxon>
        <taxon>Gunneridae</taxon>
        <taxon>Pentapetalae</taxon>
        <taxon>asterids</taxon>
        <taxon>lamiids</taxon>
        <taxon>Gentianales</taxon>
        <taxon>Apocynaceae</taxon>
        <taxon>Rauvolfioideae</taxon>
        <taxon>Vinceae</taxon>
        <taxon>Catharanthinae</taxon>
        <taxon>Catharanthus</taxon>
    </lineage>
</organism>
<accession>A0ACC0CD30</accession>
<evidence type="ECO:0000313" key="1">
    <source>
        <dbReference type="EMBL" id="KAI5682835.1"/>
    </source>
</evidence>
<proteinExistence type="predicted"/>
<dbReference type="Proteomes" id="UP001060085">
    <property type="component" value="Linkage Group LG01"/>
</dbReference>